<dbReference type="EMBL" id="JANTHX010000007">
    <property type="protein sequence ID" value="MCS0500097.1"/>
    <property type="molecule type" value="Genomic_DNA"/>
</dbReference>
<protein>
    <submittedName>
        <fullName evidence="2">Aldo/keto reductase</fullName>
    </submittedName>
</protein>
<evidence type="ECO:0000313" key="2">
    <source>
        <dbReference type="EMBL" id="MCS0500097.1"/>
    </source>
</evidence>
<dbReference type="Pfam" id="PF00248">
    <property type="entry name" value="Aldo_ket_red"/>
    <property type="match status" value="1"/>
</dbReference>
<evidence type="ECO:0000259" key="1">
    <source>
        <dbReference type="Pfam" id="PF00248"/>
    </source>
</evidence>
<dbReference type="SUPFAM" id="SSF51430">
    <property type="entry name" value="NAD(P)-linked oxidoreductase"/>
    <property type="match status" value="1"/>
</dbReference>
<feature type="domain" description="NADP-dependent oxidoreductase" evidence="1">
    <location>
        <begin position="5"/>
        <end position="297"/>
    </location>
</feature>
<dbReference type="PANTHER" id="PTHR42686:SF1">
    <property type="entry name" value="GH17980P-RELATED"/>
    <property type="match status" value="1"/>
</dbReference>
<name>A0ABT1ZHD4_9MICO</name>
<proteinExistence type="predicted"/>
<organism evidence="2 3">
    <name type="scientific">Protaetiibacter mangrovi</name>
    <dbReference type="NCBI Taxonomy" id="2970926"/>
    <lineage>
        <taxon>Bacteria</taxon>
        <taxon>Bacillati</taxon>
        <taxon>Actinomycetota</taxon>
        <taxon>Actinomycetes</taxon>
        <taxon>Micrococcales</taxon>
        <taxon>Microbacteriaceae</taxon>
        <taxon>Protaetiibacter</taxon>
    </lineage>
</organism>
<dbReference type="Proteomes" id="UP001205337">
    <property type="component" value="Unassembled WGS sequence"/>
</dbReference>
<dbReference type="InterPro" id="IPR023210">
    <property type="entry name" value="NADP_OxRdtase_dom"/>
</dbReference>
<dbReference type="PANTHER" id="PTHR42686">
    <property type="entry name" value="GH17980P-RELATED"/>
    <property type="match status" value="1"/>
</dbReference>
<sequence length="317" mass="33679">MVPALGIGTAPLGWLYESVSDDDAVATIRESVAQGIGYLDTAPLYGHGVAEERVGRAVRPFAERPIISTKVGRVVVPDATAPEAFPGGPHTRLVEAWDAGGVERSLDDSLRRMGVDAVDIVYVHDPHHVEAEVHRSTWPALRDLRAAGIVSAIGFGLNDVEMARRFVDRLDVDVVMIAGRYNLLDTTGAALLDECREAGTSVVPVGVLSTGILANGDPGGRHKYKAAPSEIVEKVRGISAVCAEYETPISAVALQFALAHPAVASIVVGMRTPDEVRANRAAVDHDIPSELWDALKERELIPAELPTAAPASEERGA</sequence>
<evidence type="ECO:0000313" key="3">
    <source>
        <dbReference type="Proteomes" id="UP001205337"/>
    </source>
</evidence>
<comment type="caution">
    <text evidence="2">The sequence shown here is derived from an EMBL/GenBank/DDBJ whole genome shotgun (WGS) entry which is preliminary data.</text>
</comment>
<dbReference type="RefSeq" id="WP_258799193.1">
    <property type="nucleotide sequence ID" value="NZ_JANTHX010000007.1"/>
</dbReference>
<accession>A0ABT1ZHD4</accession>
<dbReference type="InterPro" id="IPR020471">
    <property type="entry name" value="AKR"/>
</dbReference>
<dbReference type="CDD" id="cd19152">
    <property type="entry name" value="AKR_AKR15A"/>
    <property type="match status" value="1"/>
</dbReference>
<gene>
    <name evidence="2" type="ORF">NUH29_11125</name>
</gene>
<reference evidence="2 3" key="1">
    <citation type="submission" date="2022-08" db="EMBL/GenBank/DDBJ databases">
        <authorList>
            <person name="Li F."/>
        </authorList>
    </citation>
    <scope>NUCLEOTIDE SEQUENCE [LARGE SCALE GENOMIC DNA]</scope>
    <source>
        <strain evidence="2 3">10F1B-8-1</strain>
    </source>
</reference>
<keyword evidence="3" id="KW-1185">Reference proteome</keyword>
<dbReference type="InterPro" id="IPR036812">
    <property type="entry name" value="NAD(P)_OxRdtase_dom_sf"/>
</dbReference>
<dbReference type="Gene3D" id="3.20.20.100">
    <property type="entry name" value="NADP-dependent oxidoreductase domain"/>
    <property type="match status" value="1"/>
</dbReference>